<feature type="region of interest" description="Disordered" evidence="5">
    <location>
        <begin position="170"/>
        <end position="189"/>
    </location>
</feature>
<feature type="region of interest" description="Disordered" evidence="5">
    <location>
        <begin position="359"/>
        <end position="387"/>
    </location>
</feature>
<reference evidence="7" key="1">
    <citation type="journal article" date="2018" name="Nat. Microbiol.">
        <title>Leveraging single-cell genomics to expand the fungal tree of life.</title>
        <authorList>
            <person name="Ahrendt S.R."/>
            <person name="Quandt C.A."/>
            <person name="Ciobanu D."/>
            <person name="Clum A."/>
            <person name="Salamov A."/>
            <person name="Andreopoulos B."/>
            <person name="Cheng J.F."/>
            <person name="Woyke T."/>
            <person name="Pelin A."/>
            <person name="Henrissat B."/>
            <person name="Reynolds N.K."/>
            <person name="Benny G.L."/>
            <person name="Smith M.E."/>
            <person name="James T.Y."/>
            <person name="Grigoriev I.V."/>
        </authorList>
    </citation>
    <scope>NUCLEOTIDE SEQUENCE [LARGE SCALE GENOMIC DNA]</scope>
    <source>
        <strain evidence="7">Benny S71-1</strain>
    </source>
</reference>
<dbReference type="PROSITE" id="PS50297">
    <property type="entry name" value="ANK_REP_REGION"/>
    <property type="match status" value="1"/>
</dbReference>
<proteinExistence type="predicted"/>
<dbReference type="InterPro" id="IPR002110">
    <property type="entry name" value="Ankyrin_rpt"/>
</dbReference>
<feature type="region of interest" description="Disordered" evidence="5">
    <location>
        <begin position="812"/>
        <end position="833"/>
    </location>
</feature>
<dbReference type="PANTHER" id="PTHR24171">
    <property type="entry name" value="ANKYRIN REPEAT DOMAIN-CONTAINING PROTEIN 39-RELATED"/>
    <property type="match status" value="1"/>
</dbReference>
<keyword evidence="7" id="KW-1185">Reference proteome</keyword>
<dbReference type="Proteomes" id="UP000278143">
    <property type="component" value="Unassembled WGS sequence"/>
</dbReference>
<evidence type="ECO:0000313" key="7">
    <source>
        <dbReference type="Proteomes" id="UP000278143"/>
    </source>
</evidence>
<feature type="coiled-coil region" evidence="4">
    <location>
        <begin position="600"/>
        <end position="663"/>
    </location>
</feature>
<dbReference type="Pfam" id="PF00023">
    <property type="entry name" value="Ank"/>
    <property type="match status" value="1"/>
</dbReference>
<dbReference type="PROSITE" id="PS50088">
    <property type="entry name" value="ANK_REPEAT"/>
    <property type="match status" value="1"/>
</dbReference>
<keyword evidence="4" id="KW-0175">Coiled coil</keyword>
<sequence>MTPLGLAAFLGKPRTVELLLTTRSPVTVDGRDMERRTALMHAVANGKREVTHVLLRHGASALAVDQHGQSVVALAEKAAQGPQATAAHIALHKLCQETAQKQSLLRAQIPPAPAMPPPPSTQPPEVLLRQNTEAKEAATRGTSKHRHPPASSLSLSSTAQGAEDELTRLADNFPLPPSCSPSASPAQPIHDERRAPALHVPTIAAIEPLPQAVTDGRAIGHTRTPTSSSSSQLRFSLIHNNSSTVVFVEGDVPHGSPLPRSPPPRLSMGAHGGNGHDGGHDHGATASLTTRGLHRRFQSHDGRSRVGAGDLVRRLTDPSVPLADNGKQDARANGQPSANEGGAAAAAAPGLRVSLTAVGQQSSTLPLPEASTETATASDAATAPPSHAARFMSTAARRSVRNTFGQAPDAIEQLVTTIARGEGRLSVYNNDDADADGDGDARDGPTADGGPAQAIASTDENETDGGAASARIRQATGQSTGTAPTTTGTAKTDAGIRLQMEIRQENINEIQTDIRNLKKQEMRAAQALRLAEDEQQLHAHDRATNPAPHPRHSLTFDTLSGGDEDDDDDDDGDGDTNDESGIASDSVDPLDAGLASPLSAMNMDERIMHLERKLRVQREEADEREELLEMQLRRAHDQWRQMEQRLRSEQSNAAAQMDELRAQLRASAERQNDVLHRAETLAEPWQLELPDGHRIYMAATSPATSPSPSPSKEDDEAAGARRHQRMLQALQRVRWQRDHLAEHLETYAHELRVQRERNEKLVRVVLEQVRKKLMDEETTNDLDHAIWVSSADTVVSDIMSPLGSTTSMLSGATADEAQHSTDANGRHGASHVAEGKAGRGLLSSDSTVSARLAAASSPSAVPLLRHRVTASEADVALADHIRSGMAGGEEKDGARAVESRRLSMLVAGHAAANDGSPAAMRRHRMRNERTSSEDMRVSTKLWSEAARRRNDDPAIADSLERLTRLRAEITILEKTVLQANPGEPNADMHHKMNQVLARKRKEYMNKMRALSELCGQPLAGDYGLWFVTNAL</sequence>
<dbReference type="SUPFAM" id="SSF48403">
    <property type="entry name" value="Ankyrin repeat"/>
    <property type="match status" value="1"/>
</dbReference>
<dbReference type="OrthoDB" id="539213at2759"/>
<evidence type="ECO:0000256" key="3">
    <source>
        <dbReference type="PROSITE-ProRule" id="PRU00023"/>
    </source>
</evidence>
<feature type="region of interest" description="Disordered" evidence="5">
    <location>
        <begin position="699"/>
        <end position="722"/>
    </location>
</feature>
<feature type="coiled-coil region" evidence="4">
    <location>
        <begin position="955"/>
        <end position="1013"/>
    </location>
</feature>
<accession>A0A4P9Z1W6</accession>
<evidence type="ECO:0000256" key="2">
    <source>
        <dbReference type="ARBA" id="ARBA00023043"/>
    </source>
</evidence>
<name>A0A4P9Z1W6_9FUNG</name>
<dbReference type="AlphaFoldDB" id="A0A4P9Z1W6"/>
<dbReference type="EMBL" id="KZ989413">
    <property type="protein sequence ID" value="RKP26483.1"/>
    <property type="molecule type" value="Genomic_DNA"/>
</dbReference>
<feature type="region of interest" description="Disordered" evidence="5">
    <location>
        <begin position="541"/>
        <end position="595"/>
    </location>
</feature>
<feature type="compositionally biased region" description="Basic and acidic residues" evidence="5">
    <location>
        <begin position="927"/>
        <end position="937"/>
    </location>
</feature>
<feature type="region of interest" description="Disordered" evidence="5">
    <location>
        <begin position="427"/>
        <end position="494"/>
    </location>
</feature>
<feature type="coiled-coil region" evidence="4">
    <location>
        <begin position="500"/>
        <end position="537"/>
    </location>
</feature>
<feature type="region of interest" description="Disordered" evidence="5">
    <location>
        <begin position="253"/>
        <end position="346"/>
    </location>
</feature>
<organism evidence="6 7">
    <name type="scientific">Syncephalis pseudoplumigaleata</name>
    <dbReference type="NCBI Taxonomy" id="1712513"/>
    <lineage>
        <taxon>Eukaryota</taxon>
        <taxon>Fungi</taxon>
        <taxon>Fungi incertae sedis</taxon>
        <taxon>Zoopagomycota</taxon>
        <taxon>Zoopagomycotina</taxon>
        <taxon>Zoopagomycetes</taxon>
        <taxon>Zoopagales</taxon>
        <taxon>Piptocephalidaceae</taxon>
        <taxon>Syncephalis</taxon>
    </lineage>
</organism>
<dbReference type="Gene3D" id="1.25.40.20">
    <property type="entry name" value="Ankyrin repeat-containing domain"/>
    <property type="match status" value="1"/>
</dbReference>
<protein>
    <submittedName>
        <fullName evidence="6">Uncharacterized protein</fullName>
    </submittedName>
</protein>
<feature type="compositionally biased region" description="Acidic residues" evidence="5">
    <location>
        <begin position="562"/>
        <end position="578"/>
    </location>
</feature>
<feature type="compositionally biased region" description="Low complexity" evidence="5">
    <location>
        <begin position="368"/>
        <end position="387"/>
    </location>
</feature>
<feature type="region of interest" description="Disordered" evidence="5">
    <location>
        <begin position="135"/>
        <end position="162"/>
    </location>
</feature>
<evidence type="ECO:0000256" key="4">
    <source>
        <dbReference type="SAM" id="Coils"/>
    </source>
</evidence>
<keyword evidence="1" id="KW-0677">Repeat</keyword>
<feature type="region of interest" description="Disordered" evidence="5">
    <location>
        <begin position="913"/>
        <end position="938"/>
    </location>
</feature>
<dbReference type="InterPro" id="IPR036770">
    <property type="entry name" value="Ankyrin_rpt-contain_sf"/>
</dbReference>
<feature type="compositionally biased region" description="Low complexity" evidence="5">
    <location>
        <begin position="475"/>
        <end position="494"/>
    </location>
</feature>
<evidence type="ECO:0000256" key="5">
    <source>
        <dbReference type="SAM" id="MobiDB-lite"/>
    </source>
</evidence>
<evidence type="ECO:0000313" key="6">
    <source>
        <dbReference type="EMBL" id="RKP26483.1"/>
    </source>
</evidence>
<feature type="repeat" description="ANK" evidence="3">
    <location>
        <begin position="34"/>
        <end position="66"/>
    </location>
</feature>
<evidence type="ECO:0000256" key="1">
    <source>
        <dbReference type="ARBA" id="ARBA00022737"/>
    </source>
</evidence>
<gene>
    <name evidence="6" type="ORF">SYNPS1DRAFT_21767</name>
</gene>
<keyword evidence="2 3" id="KW-0040">ANK repeat</keyword>